<dbReference type="InterPro" id="IPR000313">
    <property type="entry name" value="PWWP_dom"/>
</dbReference>
<dbReference type="SUPFAM" id="SSF63748">
    <property type="entry name" value="Tudor/PWWP/MBT"/>
    <property type="match status" value="1"/>
</dbReference>
<dbReference type="SMART" id="SM00293">
    <property type="entry name" value="PWWP"/>
    <property type="match status" value="1"/>
</dbReference>
<proteinExistence type="inferred from homology"/>
<keyword evidence="3" id="KW-0539">Nucleus</keyword>
<dbReference type="AlphaFoldDB" id="A0A151TVX2"/>
<evidence type="ECO:0000256" key="5">
    <source>
        <dbReference type="SAM" id="MobiDB-lite"/>
    </source>
</evidence>
<dbReference type="PANTHER" id="PTHR10688:SF5">
    <property type="entry name" value="PWWP DOMAIN-CONTAINING PROTEIN 1-RELATED"/>
    <property type="match status" value="1"/>
</dbReference>
<dbReference type="Gramene" id="C.cajan_10172.t">
    <property type="protein sequence ID" value="C.cajan_10172.t.cds1"/>
    <property type="gene ID" value="C.cajan_10172"/>
</dbReference>
<dbReference type="Proteomes" id="UP000075243">
    <property type="component" value="Chromosome 3"/>
</dbReference>
<dbReference type="GO" id="GO:0006355">
    <property type="term" value="P:regulation of DNA-templated transcription"/>
    <property type="evidence" value="ECO:0007669"/>
    <property type="project" value="UniProtKB-ARBA"/>
</dbReference>
<dbReference type="Gene3D" id="2.30.30.140">
    <property type="match status" value="1"/>
</dbReference>
<feature type="domain" description="PWWP" evidence="6">
    <location>
        <begin position="91"/>
        <end position="152"/>
    </location>
</feature>
<gene>
    <name evidence="7" type="ORF">KK1_010462</name>
</gene>
<dbReference type="PANTHER" id="PTHR10688">
    <property type="entry name" value="PWWP DOMAIN-CONTAINING PROTEIN"/>
    <property type="match status" value="1"/>
</dbReference>
<keyword evidence="2" id="KW-0804">Transcription</keyword>
<evidence type="ECO:0000256" key="4">
    <source>
        <dbReference type="ARBA" id="ARBA00060746"/>
    </source>
</evidence>
<accession>A0A151TVX2</accession>
<feature type="region of interest" description="Disordered" evidence="5">
    <location>
        <begin position="1"/>
        <end position="64"/>
    </location>
</feature>
<organism evidence="7 8">
    <name type="scientific">Cajanus cajan</name>
    <name type="common">Pigeon pea</name>
    <name type="synonym">Cajanus indicus</name>
    <dbReference type="NCBI Taxonomy" id="3821"/>
    <lineage>
        <taxon>Eukaryota</taxon>
        <taxon>Viridiplantae</taxon>
        <taxon>Streptophyta</taxon>
        <taxon>Embryophyta</taxon>
        <taxon>Tracheophyta</taxon>
        <taxon>Spermatophyta</taxon>
        <taxon>Magnoliopsida</taxon>
        <taxon>eudicotyledons</taxon>
        <taxon>Gunneridae</taxon>
        <taxon>Pentapetalae</taxon>
        <taxon>rosids</taxon>
        <taxon>fabids</taxon>
        <taxon>Fabales</taxon>
        <taxon>Fabaceae</taxon>
        <taxon>Papilionoideae</taxon>
        <taxon>50 kb inversion clade</taxon>
        <taxon>NPAAA clade</taxon>
        <taxon>indigoferoid/millettioid clade</taxon>
        <taxon>Phaseoleae</taxon>
        <taxon>Cajanus</taxon>
    </lineage>
</organism>
<name>A0A151TVX2_CAJCA</name>
<evidence type="ECO:0000259" key="6">
    <source>
        <dbReference type="PROSITE" id="PS50812"/>
    </source>
</evidence>
<evidence type="ECO:0000313" key="7">
    <source>
        <dbReference type="EMBL" id="KYP71213.1"/>
    </source>
</evidence>
<dbReference type="GO" id="GO:2000028">
    <property type="term" value="P:regulation of photoperiodism, flowering"/>
    <property type="evidence" value="ECO:0007669"/>
    <property type="project" value="UniProtKB-ARBA"/>
</dbReference>
<dbReference type="CDD" id="cd05162">
    <property type="entry name" value="PWWP"/>
    <property type="match status" value="1"/>
</dbReference>
<keyword evidence="8" id="KW-1185">Reference proteome</keyword>
<evidence type="ECO:0000256" key="2">
    <source>
        <dbReference type="ARBA" id="ARBA00023163"/>
    </source>
</evidence>
<dbReference type="GO" id="GO:0040029">
    <property type="term" value="P:epigenetic regulation of gene expression"/>
    <property type="evidence" value="ECO:0007669"/>
    <property type="project" value="UniProtKB-ARBA"/>
</dbReference>
<dbReference type="PROSITE" id="PS50812">
    <property type="entry name" value="PWWP"/>
    <property type="match status" value="1"/>
</dbReference>
<dbReference type="InterPro" id="IPR052657">
    <property type="entry name" value="PDP_family_Arabidopsis"/>
</dbReference>
<dbReference type="OMA" id="REDCILV"/>
<reference evidence="7 8" key="1">
    <citation type="journal article" date="2012" name="Nat. Biotechnol.">
        <title>Draft genome sequence of pigeonpea (Cajanus cajan), an orphan legume crop of resource-poor farmers.</title>
        <authorList>
            <person name="Varshney R.K."/>
            <person name="Chen W."/>
            <person name="Li Y."/>
            <person name="Bharti A.K."/>
            <person name="Saxena R.K."/>
            <person name="Schlueter J.A."/>
            <person name="Donoghue M.T."/>
            <person name="Azam S."/>
            <person name="Fan G."/>
            <person name="Whaley A.M."/>
            <person name="Farmer A.D."/>
            <person name="Sheridan J."/>
            <person name="Iwata A."/>
            <person name="Tuteja R."/>
            <person name="Penmetsa R.V."/>
            <person name="Wu W."/>
            <person name="Upadhyaya H.D."/>
            <person name="Yang S.P."/>
            <person name="Shah T."/>
            <person name="Saxena K.B."/>
            <person name="Michael T."/>
            <person name="McCombie W.R."/>
            <person name="Yang B."/>
            <person name="Zhang G."/>
            <person name="Yang H."/>
            <person name="Wang J."/>
            <person name="Spillane C."/>
            <person name="Cook D.R."/>
            <person name="May G.D."/>
            <person name="Xu X."/>
            <person name="Jackson S.A."/>
        </authorList>
    </citation>
    <scope>NUCLEOTIDE SEQUENCE [LARGE SCALE GENOMIC DNA]</scope>
    <source>
        <strain evidence="8">cv. Asha</strain>
    </source>
</reference>
<dbReference type="Pfam" id="PF00855">
    <property type="entry name" value="PWWP"/>
    <property type="match status" value="1"/>
</dbReference>
<dbReference type="FunFam" id="2.30.30.140:FF:000115">
    <property type="entry name" value="Tudor/PWWP/MBT superfamily protein"/>
    <property type="match status" value="1"/>
</dbReference>
<evidence type="ECO:0000313" key="8">
    <source>
        <dbReference type="Proteomes" id="UP000075243"/>
    </source>
</evidence>
<comment type="similarity">
    <text evidence="4">Belongs to the PDP family.</text>
</comment>
<keyword evidence="1" id="KW-0805">Transcription regulation</keyword>
<protein>
    <submittedName>
        <fullName evidence="7">DNA mismatch repair protein Msh6</fullName>
    </submittedName>
</protein>
<dbReference type="STRING" id="3821.A0A151TVX2"/>
<sequence>MTELHSQDNAAVAPKADDRVAADSPRVSPNNNPEDASTEEFRVRVCSDGNAQENDSDKFTGSDSKSLLSEFDEYVAAERHVSRDLGFGFEVGDMVWGKVKSHPWWPGHIYNEAFASPSVRRSKREGHFLVAFFGDSSYGWFEPAELIPFDANFAEKSQQTNSRTFLRAVEEAVDEACRRRGLGLACKCRNAANFRPTNVEGYFCVDVEDYEPGGLYSDLQIRKARDSFKPSEALAFVKQLAVAPHDSRGGSIEFSNNKATLSAYRKAVFEQFDETYAQAFGVQPMRPTHPQSKPLGQPGNVRHPPRGIHKVLPFHVYLILEICDVQYLRLCIVLCGC</sequence>
<evidence type="ECO:0000256" key="3">
    <source>
        <dbReference type="ARBA" id="ARBA00023242"/>
    </source>
</evidence>
<dbReference type="EMBL" id="CM003605">
    <property type="protein sequence ID" value="KYP71213.1"/>
    <property type="molecule type" value="Genomic_DNA"/>
</dbReference>
<evidence type="ECO:0000256" key="1">
    <source>
        <dbReference type="ARBA" id="ARBA00023015"/>
    </source>
</evidence>
<dbReference type="GO" id="GO:0035098">
    <property type="term" value="C:ESC/E(Z) complex"/>
    <property type="evidence" value="ECO:0007669"/>
    <property type="project" value="UniProtKB-ARBA"/>
</dbReference>